<proteinExistence type="predicted"/>
<keyword evidence="2" id="KW-1185">Reference proteome</keyword>
<dbReference type="Proteomes" id="UP001267290">
    <property type="component" value="Unassembled WGS sequence"/>
</dbReference>
<organism evidence="1 2">
    <name type="scientific">Paenibacillus qinlingensis</name>
    <dbReference type="NCBI Taxonomy" id="1837343"/>
    <lineage>
        <taxon>Bacteria</taxon>
        <taxon>Bacillati</taxon>
        <taxon>Bacillota</taxon>
        <taxon>Bacilli</taxon>
        <taxon>Bacillales</taxon>
        <taxon>Paenibacillaceae</taxon>
        <taxon>Paenibacillus</taxon>
    </lineage>
</organism>
<protein>
    <submittedName>
        <fullName evidence="1">Uncharacterized protein</fullName>
    </submittedName>
</protein>
<evidence type="ECO:0000313" key="1">
    <source>
        <dbReference type="EMBL" id="MDR6554910.1"/>
    </source>
</evidence>
<name>A0ABU1P576_9BACL</name>
<evidence type="ECO:0000313" key="2">
    <source>
        <dbReference type="Proteomes" id="UP001267290"/>
    </source>
</evidence>
<comment type="caution">
    <text evidence="1">The sequence shown here is derived from an EMBL/GenBank/DDBJ whole genome shotgun (WGS) entry which is preliminary data.</text>
</comment>
<reference evidence="1 2" key="1">
    <citation type="submission" date="2023-07" db="EMBL/GenBank/DDBJ databases">
        <title>Sorghum-associated microbial communities from plants grown in Nebraska, USA.</title>
        <authorList>
            <person name="Schachtman D."/>
        </authorList>
    </citation>
    <scope>NUCLEOTIDE SEQUENCE [LARGE SCALE GENOMIC DNA]</scope>
    <source>
        <strain evidence="1 2">CC258</strain>
    </source>
</reference>
<accession>A0ABU1P576</accession>
<dbReference type="EMBL" id="JAVDSB010000021">
    <property type="protein sequence ID" value="MDR6554910.1"/>
    <property type="molecule type" value="Genomic_DNA"/>
</dbReference>
<dbReference type="RefSeq" id="WP_310502321.1">
    <property type="nucleotide sequence ID" value="NZ_JAVDSB010000021.1"/>
</dbReference>
<gene>
    <name evidence="1" type="ORF">J2736_006153</name>
</gene>
<sequence length="89" mass="9902">MACSKVRAVRQPDLVLINWSRNPLIAGSPRRITAVRVIGSSQPCRATLVTNGLLSTALSCLLDDFRIVYQKRTTSISGYLLLQRFRIPS</sequence>